<dbReference type="AlphaFoldDB" id="A0A5C3KC81"/>
<proteinExistence type="predicted"/>
<evidence type="ECO:0000313" key="2">
    <source>
        <dbReference type="Proteomes" id="UP000307440"/>
    </source>
</evidence>
<accession>A0A5C3KC81</accession>
<sequence length="387" mass="43451">MAQPTVYDCLSDVCERDHLDLTIRPQSPSDDNQWRTFQSPFSILCVVLGSDLSVLRPLSPASLNLALSVFIPSPETSHWIHWLFEIFFAISPLGVTNTPMTRKFRSILRDHRAILMFVAHVLRRPEFFEHVNQPFSWDPQHILLALLPEFSTNIPCSLSILVGLGEDIPVHLGPWGSWVDCGNRHSAIWWRPYPQPSARNSNVDLLNDRIEFSDMVPTSLVHRFCSVHKLHCLSKNQIYASVQPVYVWIVILVLFWKIELVAIEERGRRGDQGPPIRGLGFGLGANHMGVGACARVRPSQGSGVHNLPQPSTTLLRTPLQFYNTTSDDVDYDPFLPFLGHSLDGTNFVLIPVEVVPVTPPGDLIALGVGFGGWDILTSGSEMLYRRH</sequence>
<reference evidence="1 2" key="1">
    <citation type="journal article" date="2019" name="Nat. Ecol. Evol.">
        <title>Megaphylogeny resolves global patterns of mushroom evolution.</title>
        <authorList>
            <person name="Varga T."/>
            <person name="Krizsan K."/>
            <person name="Foldi C."/>
            <person name="Dima B."/>
            <person name="Sanchez-Garcia M."/>
            <person name="Sanchez-Ramirez S."/>
            <person name="Szollosi G.J."/>
            <person name="Szarkandi J.G."/>
            <person name="Papp V."/>
            <person name="Albert L."/>
            <person name="Andreopoulos W."/>
            <person name="Angelini C."/>
            <person name="Antonin V."/>
            <person name="Barry K.W."/>
            <person name="Bougher N.L."/>
            <person name="Buchanan P."/>
            <person name="Buyck B."/>
            <person name="Bense V."/>
            <person name="Catcheside P."/>
            <person name="Chovatia M."/>
            <person name="Cooper J."/>
            <person name="Damon W."/>
            <person name="Desjardin D."/>
            <person name="Finy P."/>
            <person name="Geml J."/>
            <person name="Haridas S."/>
            <person name="Hughes K."/>
            <person name="Justo A."/>
            <person name="Karasinski D."/>
            <person name="Kautmanova I."/>
            <person name="Kiss B."/>
            <person name="Kocsube S."/>
            <person name="Kotiranta H."/>
            <person name="LaButti K.M."/>
            <person name="Lechner B.E."/>
            <person name="Liimatainen K."/>
            <person name="Lipzen A."/>
            <person name="Lukacs Z."/>
            <person name="Mihaltcheva S."/>
            <person name="Morgado L.N."/>
            <person name="Niskanen T."/>
            <person name="Noordeloos M.E."/>
            <person name="Ohm R.A."/>
            <person name="Ortiz-Santana B."/>
            <person name="Ovrebo C."/>
            <person name="Racz N."/>
            <person name="Riley R."/>
            <person name="Savchenko A."/>
            <person name="Shiryaev A."/>
            <person name="Soop K."/>
            <person name="Spirin V."/>
            <person name="Szebenyi C."/>
            <person name="Tomsovsky M."/>
            <person name="Tulloss R.E."/>
            <person name="Uehling J."/>
            <person name="Grigoriev I.V."/>
            <person name="Vagvolgyi C."/>
            <person name="Papp T."/>
            <person name="Martin F.M."/>
            <person name="Miettinen O."/>
            <person name="Hibbett D.S."/>
            <person name="Nagy L.G."/>
        </authorList>
    </citation>
    <scope>NUCLEOTIDE SEQUENCE [LARGE SCALE GENOMIC DNA]</scope>
    <source>
        <strain evidence="1 2">CBS 121175</strain>
    </source>
</reference>
<dbReference type="EMBL" id="ML210485">
    <property type="protein sequence ID" value="TFK17610.1"/>
    <property type="molecule type" value="Genomic_DNA"/>
</dbReference>
<name>A0A5C3KC81_COPMA</name>
<organism evidence="1 2">
    <name type="scientific">Coprinopsis marcescibilis</name>
    <name type="common">Agaric fungus</name>
    <name type="synonym">Psathyrella marcescibilis</name>
    <dbReference type="NCBI Taxonomy" id="230819"/>
    <lineage>
        <taxon>Eukaryota</taxon>
        <taxon>Fungi</taxon>
        <taxon>Dikarya</taxon>
        <taxon>Basidiomycota</taxon>
        <taxon>Agaricomycotina</taxon>
        <taxon>Agaricomycetes</taxon>
        <taxon>Agaricomycetidae</taxon>
        <taxon>Agaricales</taxon>
        <taxon>Agaricineae</taxon>
        <taxon>Psathyrellaceae</taxon>
        <taxon>Coprinopsis</taxon>
    </lineage>
</organism>
<dbReference type="Proteomes" id="UP000307440">
    <property type="component" value="Unassembled WGS sequence"/>
</dbReference>
<evidence type="ECO:0000313" key="1">
    <source>
        <dbReference type="EMBL" id="TFK17610.1"/>
    </source>
</evidence>
<gene>
    <name evidence="1" type="ORF">FA15DRAFT_661318</name>
</gene>
<keyword evidence="2" id="KW-1185">Reference proteome</keyword>
<protein>
    <submittedName>
        <fullName evidence="1">Uncharacterized protein</fullName>
    </submittedName>
</protein>